<dbReference type="EMBL" id="MNAD01001287">
    <property type="protein sequence ID" value="OJT06648.1"/>
    <property type="molecule type" value="Genomic_DNA"/>
</dbReference>
<feature type="domain" description="DUF8212" evidence="2">
    <location>
        <begin position="239"/>
        <end position="369"/>
    </location>
</feature>
<dbReference type="InterPro" id="IPR058525">
    <property type="entry name" value="DUF8212"/>
</dbReference>
<organism evidence="3 4">
    <name type="scientific">Trametes pubescens</name>
    <name type="common">White-rot fungus</name>
    <dbReference type="NCBI Taxonomy" id="154538"/>
    <lineage>
        <taxon>Eukaryota</taxon>
        <taxon>Fungi</taxon>
        <taxon>Dikarya</taxon>
        <taxon>Basidiomycota</taxon>
        <taxon>Agaricomycotina</taxon>
        <taxon>Agaricomycetes</taxon>
        <taxon>Polyporales</taxon>
        <taxon>Polyporaceae</taxon>
        <taxon>Trametes</taxon>
    </lineage>
</organism>
<dbReference type="STRING" id="154538.A0A1M2VGE6"/>
<comment type="caution">
    <text evidence="3">The sequence shown here is derived from an EMBL/GenBank/DDBJ whole genome shotgun (WGS) entry which is preliminary data.</text>
</comment>
<dbReference type="InterPro" id="IPR010730">
    <property type="entry name" value="HET"/>
</dbReference>
<sequence>MRLLDTHTGAFVWINDPSDVRYAILSHTWAPDGEQSYQSLLKIQAGHDQDSSQDSQDVVLLDDVAVSHKIRGACAAARKDGYALIWIDSCCIDQSSSAELSEAINSMFEWYRMASVCYAYLSDVQDDDDVLAESSQFACSRWHTRGWTLQELLAPAVVVFLTQRWNAFGTKTSLAFALERITGIDRAVLTGEATLDTVSVARRMSWVATRTTTRPEDEAYALMGLFDVRLPTIYGEGRRAFLRLQEEILRNIPDQSILAWRGPLTRTSTLPCGGWGLLARSPADFEHAADIAPVSDEDFASRLGLPFTTPLPGLHYALTPHGIRTRFYAAHARHLEGYPAFVGCPARDCTQDAKGGSAYDFCAILPCQDGSGRLIALPLCVSANPGTPGLLVGTCREGFAHCAFTARTFALDPDDIGACLSFFTVMELCVQLSLAHAPGHSAGGRVAWACSPTAWTCLKLAPYPWCSSVLFRQGYRLTYDSPAQPRAHERTHFHVLKLEDRAARDFVSIHIDFVWHRQPEGSYVFPAFRVLYYPRSYDQSTQRGVRESQSLSCACGAETAHSHVSLTGSQEVAWSHYEFQHAPDISPGAMHLTLAREHRLDGGPDSDFWLTIEVSGTFFASALSTTDSDSSHLTANAL</sequence>
<dbReference type="OMA" id="HAPDISP"/>
<dbReference type="Pfam" id="PF06985">
    <property type="entry name" value="HET"/>
    <property type="match status" value="1"/>
</dbReference>
<evidence type="ECO:0000313" key="3">
    <source>
        <dbReference type="EMBL" id="OJT06648.1"/>
    </source>
</evidence>
<gene>
    <name evidence="3" type="ORF">TRAPUB_2506</name>
</gene>
<dbReference type="PANTHER" id="PTHR10622">
    <property type="entry name" value="HET DOMAIN-CONTAINING PROTEIN"/>
    <property type="match status" value="1"/>
</dbReference>
<dbReference type="Pfam" id="PF26640">
    <property type="entry name" value="DUF8212"/>
    <property type="match status" value="1"/>
</dbReference>
<accession>A0A1M2VGE6</accession>
<name>A0A1M2VGE6_TRAPU</name>
<feature type="domain" description="Heterokaryon incompatibility" evidence="1">
    <location>
        <begin position="22"/>
        <end position="128"/>
    </location>
</feature>
<proteinExistence type="predicted"/>
<dbReference type="OrthoDB" id="2753634at2759"/>
<reference evidence="3 4" key="1">
    <citation type="submission" date="2016-10" db="EMBL/GenBank/DDBJ databases">
        <title>Genome sequence of the basidiomycete white-rot fungus Trametes pubescens.</title>
        <authorList>
            <person name="Makela M.R."/>
            <person name="Granchi Z."/>
            <person name="Peng M."/>
            <person name="De Vries R.P."/>
            <person name="Grigoriev I."/>
            <person name="Riley R."/>
            <person name="Hilden K."/>
        </authorList>
    </citation>
    <scope>NUCLEOTIDE SEQUENCE [LARGE SCALE GENOMIC DNA]</scope>
    <source>
        <strain evidence="3 4">FBCC735</strain>
    </source>
</reference>
<evidence type="ECO:0000259" key="2">
    <source>
        <dbReference type="Pfam" id="PF26640"/>
    </source>
</evidence>
<evidence type="ECO:0000313" key="4">
    <source>
        <dbReference type="Proteomes" id="UP000184267"/>
    </source>
</evidence>
<evidence type="ECO:0000259" key="1">
    <source>
        <dbReference type="Pfam" id="PF06985"/>
    </source>
</evidence>
<dbReference type="Proteomes" id="UP000184267">
    <property type="component" value="Unassembled WGS sequence"/>
</dbReference>
<dbReference type="AlphaFoldDB" id="A0A1M2VGE6"/>
<protein>
    <submittedName>
        <fullName evidence="3">Vegetative incompatibility protein HET-E-1</fullName>
    </submittedName>
</protein>
<dbReference type="PANTHER" id="PTHR10622:SF10">
    <property type="entry name" value="HET DOMAIN-CONTAINING PROTEIN"/>
    <property type="match status" value="1"/>
</dbReference>
<keyword evidence="4" id="KW-1185">Reference proteome</keyword>